<protein>
    <submittedName>
        <fullName evidence="2">Uncharacterized protein</fullName>
    </submittedName>
</protein>
<dbReference type="EMBL" id="BARW01010152">
    <property type="protein sequence ID" value="GAI73606.1"/>
    <property type="molecule type" value="Genomic_DNA"/>
</dbReference>
<sequence length="49" mass="5269">MKIGPDQYIMWYSGIGTGAGPRRWTVGIATASHPLGPGEKREGDPIIDD</sequence>
<feature type="compositionally biased region" description="Basic and acidic residues" evidence="1">
    <location>
        <begin position="38"/>
        <end position="49"/>
    </location>
</feature>
<organism evidence="2">
    <name type="scientific">marine sediment metagenome</name>
    <dbReference type="NCBI Taxonomy" id="412755"/>
    <lineage>
        <taxon>unclassified sequences</taxon>
        <taxon>metagenomes</taxon>
        <taxon>ecological metagenomes</taxon>
    </lineage>
</organism>
<name>X1S377_9ZZZZ</name>
<reference evidence="2" key="1">
    <citation type="journal article" date="2014" name="Front. Microbiol.">
        <title>High frequency of phylogenetically diverse reductive dehalogenase-homologous genes in deep subseafloor sedimentary metagenomes.</title>
        <authorList>
            <person name="Kawai M."/>
            <person name="Futagami T."/>
            <person name="Toyoda A."/>
            <person name="Takaki Y."/>
            <person name="Nishi S."/>
            <person name="Hori S."/>
            <person name="Arai W."/>
            <person name="Tsubouchi T."/>
            <person name="Morono Y."/>
            <person name="Uchiyama I."/>
            <person name="Ito T."/>
            <person name="Fujiyama A."/>
            <person name="Inagaki F."/>
            <person name="Takami H."/>
        </authorList>
    </citation>
    <scope>NUCLEOTIDE SEQUENCE</scope>
    <source>
        <strain evidence="2">Expedition CK06-06</strain>
    </source>
</reference>
<evidence type="ECO:0000313" key="2">
    <source>
        <dbReference type="EMBL" id="GAI73606.1"/>
    </source>
</evidence>
<proteinExistence type="predicted"/>
<feature type="non-terminal residue" evidence="2">
    <location>
        <position position="49"/>
    </location>
</feature>
<feature type="region of interest" description="Disordered" evidence="1">
    <location>
        <begin position="30"/>
        <end position="49"/>
    </location>
</feature>
<dbReference type="AlphaFoldDB" id="X1S377"/>
<evidence type="ECO:0000256" key="1">
    <source>
        <dbReference type="SAM" id="MobiDB-lite"/>
    </source>
</evidence>
<comment type="caution">
    <text evidence="2">The sequence shown here is derived from an EMBL/GenBank/DDBJ whole genome shotgun (WGS) entry which is preliminary data.</text>
</comment>
<dbReference type="SUPFAM" id="SSF75005">
    <property type="entry name" value="Arabinanase/levansucrase/invertase"/>
    <property type="match status" value="1"/>
</dbReference>
<gene>
    <name evidence="2" type="ORF">S12H4_20123</name>
</gene>
<dbReference type="InterPro" id="IPR023296">
    <property type="entry name" value="Glyco_hydro_beta-prop_sf"/>
</dbReference>
<accession>X1S377</accession>
<dbReference type="Gene3D" id="2.115.10.20">
    <property type="entry name" value="Glycosyl hydrolase domain, family 43"/>
    <property type="match status" value="1"/>
</dbReference>